<sequence>MHTPVILADNELGFYFETNDVIAPAPVGVFLAELERIARLKRHFGPDAEVRVIELGVGSLWGKIAVGLGALGGAASIATLGLDISDRLTQPRGRLAEAVATMSIDSSVVSATIVTKDKTVTITSNEMPAITTVEQKRKSGDRAPVDTRFMSGFSQTLIPDHAKEVPAGREPLGRKDFSNLGDKRGARNYLGEFIESDAVDYEVFRLEGGGTFAAKISNEYPLPLVYHARVMVRAELDNADQLMFVHEIYPLEPT</sequence>
<accession>A0ABT0RVN3</accession>
<dbReference type="Proteomes" id="UP001203410">
    <property type="component" value="Unassembled WGS sequence"/>
</dbReference>
<proteinExistence type="predicted"/>
<gene>
    <name evidence="1" type="ORF">LZ496_09925</name>
</gene>
<dbReference type="EMBL" id="JAMGBA010000002">
    <property type="protein sequence ID" value="MCL6699095.1"/>
    <property type="molecule type" value="Genomic_DNA"/>
</dbReference>
<dbReference type="RefSeq" id="WP_249904465.1">
    <property type="nucleotide sequence ID" value="NZ_JAMGBA010000002.1"/>
</dbReference>
<reference evidence="1 2" key="1">
    <citation type="submission" date="2022-05" db="EMBL/GenBank/DDBJ databases">
        <authorList>
            <person name="Jo J.-H."/>
            <person name="Im W.-T."/>
        </authorList>
    </citation>
    <scope>NUCLEOTIDE SEQUENCE [LARGE SCALE GENOMIC DNA]</scope>
    <source>
        <strain evidence="1 2">NSE70-1</strain>
    </source>
</reference>
<name>A0ABT0RVN3_9SPHN</name>
<comment type="caution">
    <text evidence="1">The sequence shown here is derived from an EMBL/GenBank/DDBJ whole genome shotgun (WGS) entry which is preliminary data.</text>
</comment>
<protein>
    <submittedName>
        <fullName evidence="1">Uncharacterized protein</fullName>
    </submittedName>
</protein>
<evidence type="ECO:0000313" key="2">
    <source>
        <dbReference type="Proteomes" id="UP001203410"/>
    </source>
</evidence>
<keyword evidence="2" id="KW-1185">Reference proteome</keyword>
<organism evidence="1 2">
    <name type="scientific">Sphingomonas caseinilyticus</name>
    <dbReference type="NCBI Taxonomy" id="2908205"/>
    <lineage>
        <taxon>Bacteria</taxon>
        <taxon>Pseudomonadati</taxon>
        <taxon>Pseudomonadota</taxon>
        <taxon>Alphaproteobacteria</taxon>
        <taxon>Sphingomonadales</taxon>
        <taxon>Sphingomonadaceae</taxon>
        <taxon>Sphingomonas</taxon>
    </lineage>
</organism>
<evidence type="ECO:0000313" key="1">
    <source>
        <dbReference type="EMBL" id="MCL6699095.1"/>
    </source>
</evidence>